<accession>A0A285CMW5</accession>
<dbReference type="RefSeq" id="WP_097029347.1">
    <property type="nucleotide sequence ID" value="NZ_OAOQ01000002.1"/>
</dbReference>
<reference evidence="2" key="1">
    <citation type="submission" date="2017-08" db="EMBL/GenBank/DDBJ databases">
        <authorList>
            <person name="Varghese N."/>
            <person name="Submissions S."/>
        </authorList>
    </citation>
    <scope>NUCLEOTIDE SEQUENCE [LARGE SCALE GENOMIC DNA]</scope>
    <source>
        <strain evidence="2">JA234</strain>
    </source>
</reference>
<proteinExistence type="predicted"/>
<dbReference type="AlphaFoldDB" id="A0A285CMW5"/>
<organism evidence="1 2">
    <name type="scientific">Cereibacter ovatus</name>
    <dbReference type="NCBI Taxonomy" id="439529"/>
    <lineage>
        <taxon>Bacteria</taxon>
        <taxon>Pseudomonadati</taxon>
        <taxon>Pseudomonadota</taxon>
        <taxon>Alphaproteobacteria</taxon>
        <taxon>Rhodobacterales</taxon>
        <taxon>Paracoccaceae</taxon>
        <taxon>Cereibacter</taxon>
    </lineage>
</organism>
<dbReference type="OrthoDB" id="8364077at2"/>
<dbReference type="EMBL" id="OAOQ01000002">
    <property type="protein sequence ID" value="SNX68882.1"/>
    <property type="molecule type" value="Genomic_DNA"/>
</dbReference>
<sequence>MIVTKNGRTYSCTLCRHRGEPCREGLAVLDHLGRSVTTAGALLQPGFEMQGCVRLSGCDRACTALFRLTPDRLHLFCDMEPSDWSPDLVDMADLLLGAGGSGRPARARPEPAAMVVAQSARSAAGLH</sequence>
<evidence type="ECO:0000313" key="1">
    <source>
        <dbReference type="EMBL" id="SNX68882.1"/>
    </source>
</evidence>
<name>A0A285CMW5_9RHOB</name>
<keyword evidence="2" id="KW-1185">Reference proteome</keyword>
<protein>
    <submittedName>
        <fullName evidence="1">Predicted metal-binding protein</fullName>
    </submittedName>
</protein>
<dbReference type="Proteomes" id="UP000219467">
    <property type="component" value="Unassembled WGS sequence"/>
</dbReference>
<evidence type="ECO:0000313" key="2">
    <source>
        <dbReference type="Proteomes" id="UP000219467"/>
    </source>
</evidence>
<gene>
    <name evidence="1" type="ORF">SAMN05878503_102329</name>
</gene>